<gene>
    <name evidence="2" type="ORF">GS399_11085</name>
</gene>
<evidence type="ECO:0000256" key="1">
    <source>
        <dbReference type="SAM" id="Phobius"/>
    </source>
</evidence>
<evidence type="ECO:0008006" key="4">
    <source>
        <dbReference type="Google" id="ProtNLM"/>
    </source>
</evidence>
<feature type="transmembrane region" description="Helical" evidence="1">
    <location>
        <begin position="31"/>
        <end position="47"/>
    </location>
</feature>
<accession>A0A7K1YAA8</accession>
<keyword evidence="1" id="KW-0812">Transmembrane</keyword>
<evidence type="ECO:0000313" key="3">
    <source>
        <dbReference type="Proteomes" id="UP000466586"/>
    </source>
</evidence>
<keyword evidence="1" id="KW-1133">Transmembrane helix</keyword>
<dbReference type="AlphaFoldDB" id="A0A7K1YAA8"/>
<proteinExistence type="predicted"/>
<organism evidence="2 3">
    <name type="scientific">Hufsiella arboris</name>
    <dbReference type="NCBI Taxonomy" id="2695275"/>
    <lineage>
        <taxon>Bacteria</taxon>
        <taxon>Pseudomonadati</taxon>
        <taxon>Bacteroidota</taxon>
        <taxon>Sphingobacteriia</taxon>
        <taxon>Sphingobacteriales</taxon>
        <taxon>Sphingobacteriaceae</taxon>
        <taxon>Hufsiella</taxon>
    </lineage>
</organism>
<keyword evidence="1" id="KW-0472">Membrane</keyword>
<sequence length="177" mass="20995">MRFQIPFNPERFIELNRLYFKRANEKTRQSGWAYAAWGILLVFLSNFNHSSTIAVNLLFGVGLAFIVIGLHNFYAYWKGKRKFNALVNKISEQHDQQRGSAIWEFREHEFYYEDYQHQLRYEWAGFNKAEIVDGCILYLYRVEGYMPMMLHQNEIGEASFNEVVSFLEKVIPSGIEK</sequence>
<reference evidence="2 3" key="1">
    <citation type="submission" date="2019-11" db="EMBL/GenBank/DDBJ databases">
        <title>Pedobacter sp. HMF7647 Genome sequencing and assembly.</title>
        <authorList>
            <person name="Kang H."/>
            <person name="Kim H."/>
            <person name="Joh K."/>
        </authorList>
    </citation>
    <scope>NUCLEOTIDE SEQUENCE [LARGE SCALE GENOMIC DNA]</scope>
    <source>
        <strain evidence="2 3">HMF7647</strain>
    </source>
</reference>
<name>A0A7K1YAA8_9SPHI</name>
<keyword evidence="3" id="KW-1185">Reference proteome</keyword>
<comment type="caution">
    <text evidence="2">The sequence shown here is derived from an EMBL/GenBank/DDBJ whole genome shotgun (WGS) entry which is preliminary data.</text>
</comment>
<evidence type="ECO:0000313" key="2">
    <source>
        <dbReference type="EMBL" id="MXV51515.1"/>
    </source>
</evidence>
<dbReference type="RefSeq" id="WP_160844682.1">
    <property type="nucleotide sequence ID" value="NZ_WVHT01000004.1"/>
</dbReference>
<feature type="transmembrane region" description="Helical" evidence="1">
    <location>
        <begin position="53"/>
        <end position="74"/>
    </location>
</feature>
<protein>
    <recommendedName>
        <fullName evidence="4">YcxB family protein</fullName>
    </recommendedName>
</protein>
<dbReference type="EMBL" id="WVHT01000004">
    <property type="protein sequence ID" value="MXV51515.1"/>
    <property type="molecule type" value="Genomic_DNA"/>
</dbReference>
<dbReference type="Proteomes" id="UP000466586">
    <property type="component" value="Unassembled WGS sequence"/>
</dbReference>